<dbReference type="EMBL" id="JAIWYP010000004">
    <property type="protein sequence ID" value="KAH3841717.1"/>
    <property type="molecule type" value="Genomic_DNA"/>
</dbReference>
<evidence type="ECO:0000313" key="2">
    <source>
        <dbReference type="Proteomes" id="UP000828390"/>
    </source>
</evidence>
<sequence>MIIIILTSDRNVLVGPHPKHLRYTDDCDTVVVSNEGIAGKDSAGNYVNPEGSITIIHREKTANRSARMVDFHSYNIGQPNFKYII</sequence>
<proteinExistence type="predicted"/>
<dbReference type="Proteomes" id="UP000828390">
    <property type="component" value="Unassembled WGS sequence"/>
</dbReference>
<dbReference type="PANTHER" id="PTHR46928:SF1">
    <property type="entry name" value="MESENCHYME-SPECIFIC CELL SURFACE GLYCOPROTEIN"/>
    <property type="match status" value="1"/>
</dbReference>
<dbReference type="InterPro" id="IPR052956">
    <property type="entry name" value="Mesenchyme-surface_protein"/>
</dbReference>
<keyword evidence="2" id="KW-1185">Reference proteome</keyword>
<gene>
    <name evidence="1" type="ORF">DPMN_115191</name>
</gene>
<dbReference type="AlphaFoldDB" id="A0A9D4KKR6"/>
<evidence type="ECO:0000313" key="1">
    <source>
        <dbReference type="EMBL" id="KAH3841717.1"/>
    </source>
</evidence>
<name>A0A9D4KKR6_DREPO</name>
<protein>
    <submittedName>
        <fullName evidence="1">Uncharacterized protein</fullName>
    </submittedName>
</protein>
<reference evidence="1" key="2">
    <citation type="submission" date="2020-11" db="EMBL/GenBank/DDBJ databases">
        <authorList>
            <person name="McCartney M.A."/>
            <person name="Auch B."/>
            <person name="Kono T."/>
            <person name="Mallez S."/>
            <person name="Becker A."/>
            <person name="Gohl D.M."/>
            <person name="Silverstein K.A.T."/>
            <person name="Koren S."/>
            <person name="Bechman K.B."/>
            <person name="Herman A."/>
            <person name="Abrahante J.E."/>
            <person name="Garbe J."/>
        </authorList>
    </citation>
    <scope>NUCLEOTIDE SEQUENCE</scope>
    <source>
        <strain evidence="1">Duluth1</strain>
        <tissue evidence="1">Whole animal</tissue>
    </source>
</reference>
<organism evidence="1 2">
    <name type="scientific">Dreissena polymorpha</name>
    <name type="common">Zebra mussel</name>
    <name type="synonym">Mytilus polymorpha</name>
    <dbReference type="NCBI Taxonomy" id="45954"/>
    <lineage>
        <taxon>Eukaryota</taxon>
        <taxon>Metazoa</taxon>
        <taxon>Spiralia</taxon>
        <taxon>Lophotrochozoa</taxon>
        <taxon>Mollusca</taxon>
        <taxon>Bivalvia</taxon>
        <taxon>Autobranchia</taxon>
        <taxon>Heteroconchia</taxon>
        <taxon>Euheterodonta</taxon>
        <taxon>Imparidentia</taxon>
        <taxon>Neoheterodontei</taxon>
        <taxon>Myida</taxon>
        <taxon>Dreissenoidea</taxon>
        <taxon>Dreissenidae</taxon>
        <taxon>Dreissena</taxon>
    </lineage>
</organism>
<dbReference type="PANTHER" id="PTHR46928">
    <property type="entry name" value="MESENCHYME-SPECIFIC CELL SURFACE GLYCOPROTEIN"/>
    <property type="match status" value="1"/>
</dbReference>
<comment type="caution">
    <text evidence="1">The sequence shown here is derived from an EMBL/GenBank/DDBJ whole genome shotgun (WGS) entry which is preliminary data.</text>
</comment>
<accession>A0A9D4KKR6</accession>
<reference evidence="1" key="1">
    <citation type="journal article" date="2019" name="bioRxiv">
        <title>The Genome of the Zebra Mussel, Dreissena polymorpha: A Resource for Invasive Species Research.</title>
        <authorList>
            <person name="McCartney M.A."/>
            <person name="Auch B."/>
            <person name="Kono T."/>
            <person name="Mallez S."/>
            <person name="Zhang Y."/>
            <person name="Obille A."/>
            <person name="Becker A."/>
            <person name="Abrahante J.E."/>
            <person name="Garbe J."/>
            <person name="Badalamenti J.P."/>
            <person name="Herman A."/>
            <person name="Mangelson H."/>
            <person name="Liachko I."/>
            <person name="Sullivan S."/>
            <person name="Sone E.D."/>
            <person name="Koren S."/>
            <person name="Silverstein K.A.T."/>
            <person name="Beckman K.B."/>
            <person name="Gohl D.M."/>
        </authorList>
    </citation>
    <scope>NUCLEOTIDE SEQUENCE</scope>
    <source>
        <strain evidence="1">Duluth1</strain>
        <tissue evidence="1">Whole animal</tissue>
    </source>
</reference>